<dbReference type="InterPro" id="IPR050639">
    <property type="entry name" value="SSR_resolvase"/>
</dbReference>
<comment type="caution">
    <text evidence="1">The sequence shown here is derived from an EMBL/GenBank/DDBJ whole genome shotgun (WGS) entry which is preliminary data.</text>
</comment>
<dbReference type="SUPFAM" id="SSF53041">
    <property type="entry name" value="Resolvase-like"/>
    <property type="match status" value="1"/>
</dbReference>
<accession>A0AAD1YKB0</accession>
<dbReference type="PANTHER" id="PTHR30461:SF2">
    <property type="entry name" value="SERINE RECOMBINASE PINE-RELATED"/>
    <property type="match status" value="1"/>
</dbReference>
<dbReference type="Gene3D" id="1.10.10.60">
    <property type="entry name" value="Homeodomain-like"/>
    <property type="match status" value="1"/>
</dbReference>
<protein>
    <submittedName>
        <fullName evidence="1">Transposon Tn917 resolvase</fullName>
    </submittedName>
</protein>
<dbReference type="InterPro" id="IPR006119">
    <property type="entry name" value="Resolv_N"/>
</dbReference>
<dbReference type="Pfam" id="PF00239">
    <property type="entry name" value="Resolvase"/>
    <property type="match status" value="1"/>
</dbReference>
<reference evidence="1" key="1">
    <citation type="submission" date="2022-10" db="EMBL/GenBank/DDBJ databases">
        <authorList>
            <person name="Aires J."/>
            <person name="Mesa V."/>
        </authorList>
    </citation>
    <scope>NUCLEOTIDE SEQUENCE</scope>
    <source>
        <strain evidence="1">Clostridium neonatale JD116</strain>
    </source>
</reference>
<dbReference type="Proteomes" id="UP001189143">
    <property type="component" value="Unassembled WGS sequence"/>
</dbReference>
<dbReference type="InterPro" id="IPR036162">
    <property type="entry name" value="Resolvase-like_N_sf"/>
</dbReference>
<evidence type="ECO:0000313" key="1">
    <source>
        <dbReference type="EMBL" id="CAI3696890.1"/>
    </source>
</evidence>
<dbReference type="CDD" id="cd03768">
    <property type="entry name" value="SR_ResInv"/>
    <property type="match status" value="1"/>
</dbReference>
<dbReference type="PANTHER" id="PTHR30461">
    <property type="entry name" value="DNA-INVERTASE FROM LAMBDOID PROPHAGE"/>
    <property type="match status" value="1"/>
</dbReference>
<gene>
    <name evidence="1" type="primary">tnpR</name>
    <name evidence="1" type="ORF">CNEO2_940014</name>
</gene>
<dbReference type="PROSITE" id="PS00397">
    <property type="entry name" value="RECOMBINASES_1"/>
    <property type="match status" value="1"/>
</dbReference>
<dbReference type="Gene3D" id="3.40.50.1390">
    <property type="entry name" value="Resolvase, N-terminal catalytic domain"/>
    <property type="match status" value="1"/>
</dbReference>
<name>A0AAD1YKB0_9CLOT</name>
<sequence length="199" mass="22605">MIYGYARVSTKGQAHDGNSLENQIEKLKENGAEKIYKDSFTGTKTDRPEFKKLLEQLKEGDTLIVTKLDRFARSMSQGSELVNELIEKGIKVNILNIGVMDNTPSSKLIRNIFFSFAEFERDMIIERTQEGKAIAKQREGFKEGRPQKYTDKQLSHALSLLTVNGGEKSYNEVVDITGISKSTLIRENNKIRNAERLNK</sequence>
<evidence type="ECO:0000313" key="2">
    <source>
        <dbReference type="Proteomes" id="UP001189143"/>
    </source>
</evidence>
<proteinExistence type="predicted"/>
<dbReference type="RefSeq" id="WP_210886978.1">
    <property type="nucleotide sequence ID" value="NZ_CAMRXC010000291.1"/>
</dbReference>
<organism evidence="1 2">
    <name type="scientific">Clostridium neonatale</name>
    <dbReference type="NCBI Taxonomy" id="137838"/>
    <lineage>
        <taxon>Bacteria</taxon>
        <taxon>Bacillati</taxon>
        <taxon>Bacillota</taxon>
        <taxon>Clostridia</taxon>
        <taxon>Eubacteriales</taxon>
        <taxon>Clostridiaceae</taxon>
        <taxon>Clostridium</taxon>
    </lineage>
</organism>
<dbReference type="EMBL" id="CAMTCP010000297">
    <property type="protein sequence ID" value="CAI3696890.1"/>
    <property type="molecule type" value="Genomic_DNA"/>
</dbReference>
<dbReference type="PROSITE" id="PS51736">
    <property type="entry name" value="RECOMBINASES_3"/>
    <property type="match status" value="1"/>
</dbReference>
<dbReference type="InterPro" id="IPR006118">
    <property type="entry name" value="Recombinase_CS"/>
</dbReference>
<dbReference type="GO" id="GO:0000150">
    <property type="term" value="F:DNA strand exchange activity"/>
    <property type="evidence" value="ECO:0007669"/>
    <property type="project" value="InterPro"/>
</dbReference>
<dbReference type="AlphaFoldDB" id="A0AAD1YKB0"/>
<dbReference type="GO" id="GO:0003677">
    <property type="term" value="F:DNA binding"/>
    <property type="evidence" value="ECO:0007669"/>
    <property type="project" value="InterPro"/>
</dbReference>
<dbReference type="SMART" id="SM00857">
    <property type="entry name" value="Resolvase"/>
    <property type="match status" value="1"/>
</dbReference>